<sequence>MDANGRNLAIVLEVDHSHDIGGVHPSNYTRYFPVPAQPDPQVQALEPIVLGRSPEWTDLSVAMQRVIIDILLRQQKTLKQCFTTLGIGPSSGTEFLAGYVATRRIGRVMDSITDRDVVDGRFFLSVRGFDYVADEVDGFLGPIDLARLRLPLVVNDLSPGPFEDRVRRREVELREAAERVPAPEPDPLELFSVGLGLSPDPEVMDPEVEGLIREEATEEEAQSGTGTGGGSGTGSRSGRRG</sequence>
<protein>
    <submittedName>
        <fullName evidence="2">Uncharacterized protein</fullName>
    </submittedName>
</protein>
<organism evidence="2 3">
    <name type="scientific">Ophiocordyceps camponoti-rufipedis</name>
    <dbReference type="NCBI Taxonomy" id="2004952"/>
    <lineage>
        <taxon>Eukaryota</taxon>
        <taxon>Fungi</taxon>
        <taxon>Dikarya</taxon>
        <taxon>Ascomycota</taxon>
        <taxon>Pezizomycotina</taxon>
        <taxon>Sordariomycetes</taxon>
        <taxon>Hypocreomycetidae</taxon>
        <taxon>Hypocreales</taxon>
        <taxon>Ophiocordycipitaceae</taxon>
        <taxon>Ophiocordyceps</taxon>
    </lineage>
</organism>
<dbReference type="OrthoDB" id="10593374at2759"/>
<evidence type="ECO:0000256" key="1">
    <source>
        <dbReference type="SAM" id="MobiDB-lite"/>
    </source>
</evidence>
<feature type="region of interest" description="Disordered" evidence="1">
    <location>
        <begin position="177"/>
        <end position="241"/>
    </location>
</feature>
<dbReference type="AlphaFoldDB" id="A0A2C5YY33"/>
<gene>
    <name evidence="2" type="ORF">CDD80_4967</name>
</gene>
<dbReference type="Proteomes" id="UP000226431">
    <property type="component" value="Unassembled WGS sequence"/>
</dbReference>
<proteinExistence type="predicted"/>
<keyword evidence="3" id="KW-1185">Reference proteome</keyword>
<name>A0A2C5YY33_9HYPO</name>
<accession>A0A2C5YY33</accession>
<dbReference type="EMBL" id="NJES01000473">
    <property type="protein sequence ID" value="PHH71821.1"/>
    <property type="molecule type" value="Genomic_DNA"/>
</dbReference>
<feature type="compositionally biased region" description="Gly residues" evidence="1">
    <location>
        <begin position="225"/>
        <end position="235"/>
    </location>
</feature>
<evidence type="ECO:0000313" key="2">
    <source>
        <dbReference type="EMBL" id="PHH71821.1"/>
    </source>
</evidence>
<evidence type="ECO:0000313" key="3">
    <source>
        <dbReference type="Proteomes" id="UP000226431"/>
    </source>
</evidence>
<comment type="caution">
    <text evidence="2">The sequence shown here is derived from an EMBL/GenBank/DDBJ whole genome shotgun (WGS) entry which is preliminary data.</text>
</comment>
<reference evidence="2 3" key="1">
    <citation type="submission" date="2017-06" db="EMBL/GenBank/DDBJ databases">
        <title>Ant-infecting Ophiocordyceps genomes reveal a high diversity of potential behavioral manipulation genes and a possible major role for enterotoxins.</title>
        <authorList>
            <person name="De Bekker C."/>
            <person name="Evans H.C."/>
            <person name="Brachmann A."/>
            <person name="Hughes D.P."/>
        </authorList>
    </citation>
    <scope>NUCLEOTIDE SEQUENCE [LARGE SCALE GENOMIC DNA]</scope>
    <source>
        <strain evidence="2 3">Map16</strain>
    </source>
</reference>